<dbReference type="Pfam" id="PF08268">
    <property type="entry name" value="FBA_3"/>
    <property type="match status" value="1"/>
</dbReference>
<dbReference type="PANTHER" id="PTHR31672:SF13">
    <property type="entry name" value="F-BOX PROTEIN CPR30-LIKE"/>
    <property type="match status" value="1"/>
</dbReference>
<dbReference type="PANTHER" id="PTHR31672">
    <property type="entry name" value="BNACNNG10540D PROTEIN"/>
    <property type="match status" value="1"/>
</dbReference>
<protein>
    <recommendedName>
        <fullName evidence="1">F-box associated beta-propeller type 3 domain-containing protein</fullName>
    </recommendedName>
</protein>
<dbReference type="AlphaFoldDB" id="A0A7N2MAC6"/>
<dbReference type="EMBL" id="LRBV02000008">
    <property type="status" value="NOT_ANNOTATED_CDS"/>
    <property type="molecule type" value="Genomic_DNA"/>
</dbReference>
<evidence type="ECO:0000313" key="3">
    <source>
        <dbReference type="Proteomes" id="UP000594261"/>
    </source>
</evidence>
<proteinExistence type="predicted"/>
<evidence type="ECO:0000313" key="2">
    <source>
        <dbReference type="EnsemblPlants" id="QL08p011714:mrna"/>
    </source>
</evidence>
<dbReference type="Proteomes" id="UP000594261">
    <property type="component" value="Chromosome 8"/>
</dbReference>
<dbReference type="InParanoid" id="A0A7N2MAC6"/>
<name>A0A7N2MAC6_QUELO</name>
<reference evidence="2 3" key="1">
    <citation type="journal article" date="2016" name="G3 (Bethesda)">
        <title>First Draft Assembly and Annotation of the Genome of a California Endemic Oak Quercus lobata Nee (Fagaceae).</title>
        <authorList>
            <person name="Sork V.L."/>
            <person name="Fitz-Gibbon S.T."/>
            <person name="Puiu D."/>
            <person name="Crepeau M."/>
            <person name="Gugger P.F."/>
            <person name="Sherman R."/>
            <person name="Stevens K."/>
            <person name="Langley C.H."/>
            <person name="Pellegrini M."/>
            <person name="Salzberg S.L."/>
        </authorList>
    </citation>
    <scope>NUCLEOTIDE SEQUENCE [LARGE SCALE GENOMIC DNA]</scope>
    <source>
        <strain evidence="2 3">cv. SW786</strain>
    </source>
</reference>
<dbReference type="EnsemblPlants" id="QL08p011714:mrna">
    <property type="protein sequence ID" value="QL08p011714:mrna"/>
    <property type="gene ID" value="QL08p011714"/>
</dbReference>
<keyword evidence="3" id="KW-1185">Reference proteome</keyword>
<dbReference type="NCBIfam" id="TIGR01640">
    <property type="entry name" value="F_box_assoc_1"/>
    <property type="match status" value="1"/>
</dbReference>
<feature type="domain" description="F-box associated beta-propeller type 3" evidence="1">
    <location>
        <begin position="126"/>
        <end position="223"/>
    </location>
</feature>
<organism evidence="2 3">
    <name type="scientific">Quercus lobata</name>
    <name type="common">Valley oak</name>
    <dbReference type="NCBI Taxonomy" id="97700"/>
    <lineage>
        <taxon>Eukaryota</taxon>
        <taxon>Viridiplantae</taxon>
        <taxon>Streptophyta</taxon>
        <taxon>Embryophyta</taxon>
        <taxon>Tracheophyta</taxon>
        <taxon>Spermatophyta</taxon>
        <taxon>Magnoliopsida</taxon>
        <taxon>eudicotyledons</taxon>
        <taxon>Gunneridae</taxon>
        <taxon>Pentapetalae</taxon>
        <taxon>rosids</taxon>
        <taxon>fabids</taxon>
        <taxon>Fagales</taxon>
        <taxon>Fagaceae</taxon>
        <taxon>Quercus</taxon>
    </lineage>
</organism>
<reference evidence="2" key="2">
    <citation type="submission" date="2021-01" db="UniProtKB">
        <authorList>
            <consortium name="EnsemblPlants"/>
        </authorList>
    </citation>
    <scope>IDENTIFICATION</scope>
</reference>
<dbReference type="InterPro" id="IPR050796">
    <property type="entry name" value="SCF_F-box_component"/>
</dbReference>
<dbReference type="InterPro" id="IPR017451">
    <property type="entry name" value="F-box-assoc_interact_dom"/>
</dbReference>
<accession>A0A7N2MAC6</accession>
<dbReference type="InterPro" id="IPR013187">
    <property type="entry name" value="F-box-assoc_dom_typ3"/>
</dbReference>
<sequence length="227" mass="25873">MNGVKPKRSGRGDDCCEPLPQFVGAKKGLGLGLRLSLSKPRRSQSESDDCSEPLSQSQRCVCNSWLFLITNPRFVRRHLNYHHYEKPLKDADGCVIKVEADNWPPCKYVSRYEDRVSAPCDGLPCGVVKRVERVSLILWNPSLREYVELAAPPHPKSYNPHADEYKVVRIVLGPHFDEYKPVVYVLGLKTNLWKRIPSIPPIFLLGYSETSINGSIYWTDQTSSWSR</sequence>
<dbReference type="Gramene" id="QL08p011714:mrna">
    <property type="protein sequence ID" value="QL08p011714:mrna"/>
    <property type="gene ID" value="QL08p011714"/>
</dbReference>
<evidence type="ECO:0000259" key="1">
    <source>
        <dbReference type="Pfam" id="PF08268"/>
    </source>
</evidence>